<protein>
    <submittedName>
        <fullName evidence="1">Uncharacterized protein</fullName>
    </submittedName>
</protein>
<keyword evidence="2" id="KW-1185">Reference proteome</keyword>
<dbReference type="EMBL" id="FQUP01000006">
    <property type="protein sequence ID" value="SHG61060.1"/>
    <property type="molecule type" value="Genomic_DNA"/>
</dbReference>
<dbReference type="Proteomes" id="UP000184485">
    <property type="component" value="Unassembled WGS sequence"/>
</dbReference>
<reference evidence="1 2" key="1">
    <citation type="submission" date="2016-11" db="EMBL/GenBank/DDBJ databases">
        <authorList>
            <person name="Jaros S."/>
            <person name="Januszkiewicz K."/>
            <person name="Wedrychowicz H."/>
        </authorList>
    </citation>
    <scope>NUCLEOTIDE SEQUENCE [LARGE SCALE GENOMIC DNA]</scope>
    <source>
        <strain evidence="1 2">DSM 19436</strain>
    </source>
</reference>
<organism evidence="1 2">
    <name type="scientific">Kaistia soli DSM 19436</name>
    <dbReference type="NCBI Taxonomy" id="1122133"/>
    <lineage>
        <taxon>Bacteria</taxon>
        <taxon>Pseudomonadati</taxon>
        <taxon>Pseudomonadota</taxon>
        <taxon>Alphaproteobacteria</taxon>
        <taxon>Hyphomicrobiales</taxon>
        <taxon>Kaistiaceae</taxon>
        <taxon>Kaistia</taxon>
    </lineage>
</organism>
<name>A0A1M5L7X1_9HYPH</name>
<sequence>MTIFDPGRDRAANEFPVNGELIKFDDAIIRVREALNAAGLTPASEYQAVMIEKGRTTHMTTDARIVLADHPTGQLRAILSDEASAFTVNEIGQIWPTDQIETDEFYRIWPAPEGQDWVLERKDEPDVVLRPGNTIAFGPKGVEHIVSRKHHGADKLLVTVMTLSGVFPGEGGLRVKSDETISSVLEKAARKLDLADTSGWVVSVAGNDINASLTFGQAGLTGTVELDWMPREGGGGNA</sequence>
<dbReference type="STRING" id="1122133.SAMN02745157_4519"/>
<dbReference type="AlphaFoldDB" id="A0A1M5L7X1"/>
<dbReference type="RefSeq" id="WP_073057711.1">
    <property type="nucleotide sequence ID" value="NZ_FQUP01000006.1"/>
</dbReference>
<accession>A0A1M5L7X1</accession>
<evidence type="ECO:0000313" key="2">
    <source>
        <dbReference type="Proteomes" id="UP000184485"/>
    </source>
</evidence>
<proteinExistence type="predicted"/>
<gene>
    <name evidence="1" type="ORF">SAMN02745157_4519</name>
</gene>
<dbReference type="OrthoDB" id="512401at2"/>
<evidence type="ECO:0000313" key="1">
    <source>
        <dbReference type="EMBL" id="SHG61060.1"/>
    </source>
</evidence>